<name>A0A914YR73_9BILA</name>
<dbReference type="Gene3D" id="3.40.50.1240">
    <property type="entry name" value="Phosphoglycerate mutase-like"/>
    <property type="match status" value="1"/>
</dbReference>
<dbReference type="WBParaSite" id="PSU_v2.g3267.t1">
    <property type="protein sequence ID" value="PSU_v2.g3267.t1"/>
    <property type="gene ID" value="PSU_v2.g3267"/>
</dbReference>
<dbReference type="InterPro" id="IPR000560">
    <property type="entry name" value="His_Pase_clade-2"/>
</dbReference>
<evidence type="ECO:0000256" key="5">
    <source>
        <dbReference type="ARBA" id="ARBA00041499"/>
    </source>
</evidence>
<dbReference type="Proteomes" id="UP000887577">
    <property type="component" value="Unplaced"/>
</dbReference>
<dbReference type="InterPro" id="IPR029033">
    <property type="entry name" value="His_PPase_superfam"/>
</dbReference>
<comment type="similarity">
    <text evidence="1">Belongs to the histidine acid phosphatase family.</text>
</comment>
<dbReference type="GO" id="GO:0016791">
    <property type="term" value="F:phosphatase activity"/>
    <property type="evidence" value="ECO:0007669"/>
    <property type="project" value="TreeGrafter"/>
</dbReference>
<proteinExistence type="inferred from homology"/>
<dbReference type="PANTHER" id="PTHR11567">
    <property type="entry name" value="ACID PHOSPHATASE-RELATED"/>
    <property type="match status" value="1"/>
</dbReference>
<evidence type="ECO:0000313" key="6">
    <source>
        <dbReference type="Proteomes" id="UP000887577"/>
    </source>
</evidence>
<dbReference type="Pfam" id="PF00328">
    <property type="entry name" value="His_Phos_2"/>
    <property type="match status" value="1"/>
</dbReference>
<evidence type="ECO:0000256" key="3">
    <source>
        <dbReference type="ARBA" id="ARBA00036311"/>
    </source>
</evidence>
<keyword evidence="6" id="KW-1185">Reference proteome</keyword>
<organism evidence="6 7">
    <name type="scientific">Panagrolaimus superbus</name>
    <dbReference type="NCBI Taxonomy" id="310955"/>
    <lineage>
        <taxon>Eukaryota</taxon>
        <taxon>Metazoa</taxon>
        <taxon>Ecdysozoa</taxon>
        <taxon>Nematoda</taxon>
        <taxon>Chromadorea</taxon>
        <taxon>Rhabditida</taxon>
        <taxon>Tylenchina</taxon>
        <taxon>Panagrolaimomorpha</taxon>
        <taxon>Panagrolaimoidea</taxon>
        <taxon>Panagrolaimidae</taxon>
        <taxon>Panagrolaimus</taxon>
    </lineage>
</organism>
<evidence type="ECO:0000256" key="4">
    <source>
        <dbReference type="ARBA" id="ARBA00040357"/>
    </source>
</evidence>
<protein>
    <recommendedName>
        <fullName evidence="4">2-phosphoxylose phosphatase 1</fullName>
    </recommendedName>
    <alternativeName>
        <fullName evidence="5">Acid phosphatase-like protein 2</fullName>
    </alternativeName>
</protein>
<evidence type="ECO:0000313" key="7">
    <source>
        <dbReference type="WBParaSite" id="PSU_v2.g3267.t1"/>
    </source>
</evidence>
<evidence type="ECO:0000256" key="2">
    <source>
        <dbReference type="ARBA" id="ARBA00022801"/>
    </source>
</evidence>
<accession>A0A914YR73</accession>
<comment type="catalytic activity">
    <reaction evidence="3">
        <text>3-O-[beta-D-GlcA-(1-&gt;3)-beta-D-Gal-(1-&gt;3)-beta-D-Gal-(1-&gt;4)-beta-D-2-O-P-Xyl]-L-seryl-[protein] + H2O = 3-O-(beta-D-GlcA-(1-&gt;3)-beta-D-Gal-(1-&gt;3)-beta-D-Gal-(1-&gt;4)-beta-D-Xyl)-L-seryl-[protein] + phosphate</text>
        <dbReference type="Rhea" id="RHEA:56512"/>
        <dbReference type="Rhea" id="RHEA-COMP:12573"/>
        <dbReference type="Rhea" id="RHEA-COMP:14559"/>
        <dbReference type="ChEBI" id="CHEBI:15377"/>
        <dbReference type="ChEBI" id="CHEBI:43474"/>
        <dbReference type="ChEBI" id="CHEBI:132093"/>
        <dbReference type="ChEBI" id="CHEBI:140495"/>
    </reaction>
</comment>
<dbReference type="AlphaFoldDB" id="A0A914YR73"/>
<evidence type="ECO:0000256" key="1">
    <source>
        <dbReference type="ARBA" id="ARBA00005375"/>
    </source>
</evidence>
<dbReference type="SUPFAM" id="SSF53254">
    <property type="entry name" value="Phosphoglycerate mutase-like"/>
    <property type="match status" value="1"/>
</dbReference>
<reference evidence="7" key="1">
    <citation type="submission" date="2022-11" db="UniProtKB">
        <authorList>
            <consortium name="WormBaseParasite"/>
        </authorList>
    </citation>
    <scope>IDENTIFICATION</scope>
</reference>
<keyword evidence="2" id="KW-0378">Hydrolase</keyword>
<dbReference type="InterPro" id="IPR050645">
    <property type="entry name" value="Histidine_acid_phosphatase"/>
</dbReference>
<sequence>MVEEFFGLSVPFWLSQHFPEWNTFLTIYVSALWGLTSFPNESYPFNLQQELTKISGGSTIAEIVDRLILKIECQKSQDSECKYMKDQKFYAYSGHDLTEIGLFAALGFKNFPTENQLWPDLGSSIVLELWESEEAVGTNTNSNTNNQFEYYYAKIYYYQNSTVESPKNIGNLLPECHGKGCPISYLIKRAELLRPKPDLKI</sequence>
<dbReference type="PANTHER" id="PTHR11567:SF110">
    <property type="entry name" value="2-PHOSPHOXYLOSE PHOSPHATASE 1"/>
    <property type="match status" value="1"/>
</dbReference>